<sequence length="393" mass="43115">VSDFPFGVPTQQMLRLTSHDPGRGPNEPCTPSVCAVFYFFIQAGWESSGQVLRQPVRRTTLDYNVPRLYAHVVVDNQQFYAQVDTGSPELTVIWKDWYEHVTHPGSCTTLQMGCYTCPKGCDSKPTIKISYGFKEVSVFPWRGSVRLGDTVVGKLGFGVIKGQKPPPPSRNAANILGLSPDASKLPSVLTQLYGQSKVSSPTFALYLSRPSAGSFESSGELLLGGGDDTLYVKPLRFVRFSKPAVLEVKLDSLKVGNGPSVARINQDLLIDTGTNFVLVPSKYIDSLLRSIQAEASKTAGRTVKFTFAPASKVYLFDCADAAFLPTITFALGAVGEVQLTMDHAAYYHNLMNQCYIDIVSAEDNDWVLPDKTLYGNYLEFQPQNARLGIAKLK</sequence>
<dbReference type="AlphaFoldDB" id="A0A7J6SU91"/>
<evidence type="ECO:0000313" key="7">
    <source>
        <dbReference type="EMBL" id="KAF4736317.1"/>
    </source>
</evidence>
<evidence type="ECO:0000256" key="5">
    <source>
        <dbReference type="RuleBase" id="RU000454"/>
    </source>
</evidence>
<name>A0A7J6SU91_PEROL</name>
<comment type="caution">
    <text evidence="7">The sequence shown here is derived from an EMBL/GenBank/DDBJ whole genome shotgun (WGS) entry which is preliminary data.</text>
</comment>
<evidence type="ECO:0000256" key="1">
    <source>
        <dbReference type="ARBA" id="ARBA00007447"/>
    </source>
</evidence>
<accession>A0A7J6SU91</accession>
<evidence type="ECO:0000259" key="6">
    <source>
        <dbReference type="PROSITE" id="PS51767"/>
    </source>
</evidence>
<dbReference type="PANTHER" id="PTHR47966:SF51">
    <property type="entry name" value="BETA-SITE APP-CLEAVING ENZYME, ISOFORM A-RELATED"/>
    <property type="match status" value="1"/>
</dbReference>
<dbReference type="GO" id="GO:0006508">
    <property type="term" value="P:proteolysis"/>
    <property type="evidence" value="ECO:0007669"/>
    <property type="project" value="UniProtKB-KW"/>
</dbReference>
<organism evidence="7 8">
    <name type="scientific">Perkinsus olseni</name>
    <name type="common">Perkinsus atlanticus</name>
    <dbReference type="NCBI Taxonomy" id="32597"/>
    <lineage>
        <taxon>Eukaryota</taxon>
        <taxon>Sar</taxon>
        <taxon>Alveolata</taxon>
        <taxon>Perkinsozoa</taxon>
        <taxon>Perkinsea</taxon>
        <taxon>Perkinsida</taxon>
        <taxon>Perkinsidae</taxon>
        <taxon>Perkinsus</taxon>
    </lineage>
</organism>
<feature type="non-terminal residue" evidence="7">
    <location>
        <position position="393"/>
    </location>
</feature>
<evidence type="ECO:0000256" key="2">
    <source>
        <dbReference type="ARBA" id="ARBA00022670"/>
    </source>
</evidence>
<dbReference type="InterPro" id="IPR021109">
    <property type="entry name" value="Peptidase_aspartic_dom_sf"/>
</dbReference>
<dbReference type="PRINTS" id="PR00792">
    <property type="entry name" value="PEPSIN"/>
</dbReference>
<protein>
    <recommendedName>
        <fullName evidence="6">Peptidase A1 domain-containing protein</fullName>
    </recommendedName>
</protein>
<keyword evidence="4 5" id="KW-0378">Hydrolase</keyword>
<dbReference type="Proteomes" id="UP000574390">
    <property type="component" value="Unassembled WGS sequence"/>
</dbReference>
<reference evidence="7 8" key="1">
    <citation type="submission" date="2020-04" db="EMBL/GenBank/DDBJ databases">
        <title>Perkinsus olseni comparative genomics.</title>
        <authorList>
            <person name="Bogema D.R."/>
        </authorList>
    </citation>
    <scope>NUCLEOTIDE SEQUENCE [LARGE SCALE GENOMIC DNA]</scope>
    <source>
        <strain evidence="7">ATCC PRA-205</strain>
    </source>
</reference>
<dbReference type="GO" id="GO:0004190">
    <property type="term" value="F:aspartic-type endopeptidase activity"/>
    <property type="evidence" value="ECO:0007669"/>
    <property type="project" value="UniProtKB-KW"/>
</dbReference>
<dbReference type="InterPro" id="IPR001461">
    <property type="entry name" value="Aspartic_peptidase_A1"/>
</dbReference>
<keyword evidence="2 5" id="KW-0645">Protease</keyword>
<dbReference type="EMBL" id="JABANM010012257">
    <property type="protein sequence ID" value="KAF4736317.1"/>
    <property type="molecule type" value="Genomic_DNA"/>
</dbReference>
<dbReference type="PROSITE" id="PS00141">
    <property type="entry name" value="ASP_PROTEASE"/>
    <property type="match status" value="1"/>
</dbReference>
<dbReference type="PROSITE" id="PS51767">
    <property type="entry name" value="PEPTIDASE_A1"/>
    <property type="match status" value="1"/>
</dbReference>
<dbReference type="Gene3D" id="2.40.70.10">
    <property type="entry name" value="Acid Proteases"/>
    <property type="match status" value="2"/>
</dbReference>
<evidence type="ECO:0000256" key="3">
    <source>
        <dbReference type="ARBA" id="ARBA00022750"/>
    </source>
</evidence>
<evidence type="ECO:0000313" key="8">
    <source>
        <dbReference type="Proteomes" id="UP000574390"/>
    </source>
</evidence>
<comment type="similarity">
    <text evidence="1 5">Belongs to the peptidase A1 family.</text>
</comment>
<dbReference type="InterPro" id="IPR034164">
    <property type="entry name" value="Pepsin-like_dom"/>
</dbReference>
<dbReference type="Pfam" id="PF00026">
    <property type="entry name" value="Asp"/>
    <property type="match status" value="1"/>
</dbReference>
<gene>
    <name evidence="7" type="ORF">FOZ62_021697</name>
</gene>
<evidence type="ECO:0000256" key="4">
    <source>
        <dbReference type="ARBA" id="ARBA00022801"/>
    </source>
</evidence>
<feature type="domain" description="Peptidase A1" evidence="6">
    <location>
        <begin position="68"/>
        <end position="390"/>
    </location>
</feature>
<dbReference type="SUPFAM" id="SSF50630">
    <property type="entry name" value="Acid proteases"/>
    <property type="match status" value="1"/>
</dbReference>
<proteinExistence type="inferred from homology"/>
<dbReference type="CDD" id="cd05471">
    <property type="entry name" value="pepsin_like"/>
    <property type="match status" value="1"/>
</dbReference>
<dbReference type="InterPro" id="IPR033121">
    <property type="entry name" value="PEPTIDASE_A1"/>
</dbReference>
<keyword evidence="3 5" id="KW-0064">Aspartyl protease</keyword>
<dbReference type="PANTHER" id="PTHR47966">
    <property type="entry name" value="BETA-SITE APP-CLEAVING ENZYME, ISOFORM A-RELATED"/>
    <property type="match status" value="1"/>
</dbReference>
<dbReference type="InterPro" id="IPR001969">
    <property type="entry name" value="Aspartic_peptidase_AS"/>
</dbReference>